<evidence type="ECO:0000313" key="2">
    <source>
        <dbReference type="EMBL" id="KGJ54896.1"/>
    </source>
</evidence>
<dbReference type="Proteomes" id="UP000030008">
    <property type="component" value="Unassembled WGS sequence"/>
</dbReference>
<dbReference type="EMBL" id="JQIF01000005">
    <property type="protein sequence ID" value="KGJ54896.1"/>
    <property type="molecule type" value="Genomic_DNA"/>
</dbReference>
<sequence>MKYNNSRLSLKQRWLSFALCILIALLAGIFALYSYIEAYPFWTSACSLLVCAIMLFIAIFLLRLNMRRKRIQREFVSEFDKEIRKKEHMCPHCGALMGSGNTCAKCGYKGH</sequence>
<dbReference type="Proteomes" id="UP001203972">
    <property type="component" value="Unassembled WGS sequence"/>
</dbReference>
<dbReference type="Proteomes" id="UP000604383">
    <property type="component" value="Unassembled WGS sequence"/>
</dbReference>
<evidence type="ECO:0000313" key="4">
    <source>
        <dbReference type="EMBL" id="MZH56108.1"/>
    </source>
</evidence>
<dbReference type="AlphaFoldDB" id="A0A099IBK3"/>
<dbReference type="EMBL" id="WWTN01000015">
    <property type="protein sequence ID" value="MZH56108.1"/>
    <property type="molecule type" value="Genomic_DNA"/>
</dbReference>
<dbReference type="EMBL" id="JAKTMA010000005">
    <property type="protein sequence ID" value="MCR0232008.1"/>
    <property type="molecule type" value="Genomic_DNA"/>
</dbReference>
<keyword evidence="1" id="KW-0472">Membrane</keyword>
<reference evidence="4" key="2">
    <citation type="journal article" date="2019" name="Nat. Med.">
        <title>A library of human gut bacterial isolates paired with longitudinal multiomics data enables mechanistic microbiome research.</title>
        <authorList>
            <person name="Poyet M."/>
            <person name="Groussin M."/>
            <person name="Gibbons S.M."/>
            <person name="Avila-Pacheco J."/>
            <person name="Jiang X."/>
            <person name="Kearney S.M."/>
            <person name="Perrotta A.R."/>
            <person name="Berdy B."/>
            <person name="Zhao S."/>
            <person name="Lieberman T.D."/>
            <person name="Swanson P.K."/>
            <person name="Smith M."/>
            <person name="Roesemann S."/>
            <person name="Alexander J.E."/>
            <person name="Rich S.A."/>
            <person name="Livny J."/>
            <person name="Vlamakis H."/>
            <person name="Clish C."/>
            <person name="Bullock K."/>
            <person name="Deik A."/>
            <person name="Scott J."/>
            <person name="Pierce K.A."/>
            <person name="Xavier R.J."/>
            <person name="Alm E.J."/>
        </authorList>
    </citation>
    <scope>NUCLEOTIDE SEQUENCE</scope>
    <source>
        <strain evidence="4">BIOML-A12</strain>
    </source>
</reference>
<gene>
    <name evidence="2" type="ORF">CIAN88_01060</name>
    <name evidence="4" type="ORF">GT664_10150</name>
    <name evidence="3" type="ORF">MKC95_04405</name>
</gene>
<reference evidence="2 5" key="1">
    <citation type="submission" date="2014-08" db="EMBL/GenBank/DDBJ databases">
        <title>Clostridium innocuum, an unnegligible vancomycin-resistant pathogen causing extra-intestinal infections.</title>
        <authorList>
            <person name="Feng Y."/>
            <person name="Chiu C.-H."/>
        </authorList>
    </citation>
    <scope>NUCLEOTIDE SEQUENCE [LARGE SCALE GENOMIC DNA]</scope>
    <source>
        <strain evidence="2 5">AN88</strain>
    </source>
</reference>
<comment type="caution">
    <text evidence="2">The sequence shown here is derived from an EMBL/GenBank/DDBJ whole genome shotgun (WGS) entry which is preliminary data.</text>
</comment>
<evidence type="ECO:0000256" key="1">
    <source>
        <dbReference type="SAM" id="Phobius"/>
    </source>
</evidence>
<keyword evidence="1" id="KW-0812">Transmembrane</keyword>
<reference evidence="3" key="3">
    <citation type="journal article" date="2022" name="Clin. Infect. Dis.">
        <title>Association between Clostridium innocuum and antibiotic-associated diarrhea in adults and children: A cross-sectional study and comparative genomics analysis.</title>
        <authorList>
            <person name="Cherny K.E."/>
            <person name="Muscat E.B."/>
            <person name="Balaji A."/>
            <person name="Mukherjee J."/>
            <person name="Ozer E.A."/>
            <person name="Angarone M.P."/>
            <person name="Hauser A.R."/>
            <person name="Sichel J.S."/>
            <person name="Amponsah E."/>
            <person name="Kociolek L.K."/>
        </authorList>
    </citation>
    <scope>NUCLEOTIDE SEQUENCE</scope>
    <source>
        <strain evidence="3">NU1-AC-029v</strain>
    </source>
</reference>
<organism evidence="2 5">
    <name type="scientific">Clostridium innocuum</name>
    <dbReference type="NCBI Taxonomy" id="1522"/>
    <lineage>
        <taxon>Bacteria</taxon>
        <taxon>Bacillati</taxon>
        <taxon>Bacillota</taxon>
        <taxon>Clostridia</taxon>
        <taxon>Eubacteriales</taxon>
        <taxon>Clostridiaceae</taxon>
        <taxon>Clostridium</taxon>
    </lineage>
</organism>
<name>A0A099IBK3_CLOIN</name>
<accession>A0A099IBK3</accession>
<feature type="transmembrane region" description="Helical" evidence="1">
    <location>
        <begin position="42"/>
        <end position="64"/>
    </location>
</feature>
<feature type="transmembrane region" description="Helical" evidence="1">
    <location>
        <begin position="14"/>
        <end position="36"/>
    </location>
</feature>
<evidence type="ECO:0000313" key="3">
    <source>
        <dbReference type="EMBL" id="MCR0232008.1"/>
    </source>
</evidence>
<evidence type="ECO:0000313" key="5">
    <source>
        <dbReference type="Proteomes" id="UP000030008"/>
    </source>
</evidence>
<keyword evidence="1" id="KW-1133">Transmembrane helix</keyword>
<dbReference type="RefSeq" id="WP_008816426.1">
    <property type="nucleotide sequence ID" value="NZ_AP025565.1"/>
</dbReference>
<proteinExistence type="predicted"/>
<protein>
    <submittedName>
        <fullName evidence="2">Uncharacterized protein</fullName>
    </submittedName>
</protein>